<dbReference type="EMBL" id="CP025494">
    <property type="protein sequence ID" value="AVE05163.1"/>
    <property type="molecule type" value="Genomic_DNA"/>
</dbReference>
<accession>A0A2L1J9I5</accession>
<protein>
    <submittedName>
        <fullName evidence="1">Uncharacterized protein</fullName>
    </submittedName>
</protein>
<name>A0A2L1J9I5_9PSED</name>
<dbReference type="RefSeq" id="WP_104994532.1">
    <property type="nucleotide sequence ID" value="NZ_CP025494.1"/>
</dbReference>
<gene>
    <name evidence="1" type="ORF">CYL20_11630</name>
</gene>
<evidence type="ECO:0000313" key="2">
    <source>
        <dbReference type="Proteomes" id="UP000237830"/>
    </source>
</evidence>
<sequence>MAHHPLREKVIEQFVKSWSRAQPASATLAVEVLTALYDKFRDAGLADRIFEQQLTSGQRFTYAQRVGELLLADMLWRDGFSLESRNEGPDFLATKDGKSAWIELQTPEPAGIPKDYLAKSCTGQVQSVPHAAINLRWTAAVAEKTKKLWGYLESGMVKADQPYIIAVNTRLLNPYAMTGLYGVSGKPVAVEVLFSVGPIQIQIDRSSGDIVDQFHQHRPVLDKPGTENKVPSDTFLNEQNACISAVLGLDLLEQVTLGGQHPSAIVYNPLAVNPITQRWIEAQEHWHCTIGAEEYVVQKLET</sequence>
<reference evidence="1 2" key="1">
    <citation type="submission" date="2017-12" db="EMBL/GenBank/DDBJ databases">
        <title>Genome sequence of Pseudomonas palleroniana MAB3.</title>
        <authorList>
            <person name="Nascimento F.X."/>
        </authorList>
    </citation>
    <scope>NUCLEOTIDE SEQUENCE [LARGE SCALE GENOMIC DNA]</scope>
    <source>
        <strain evidence="1 2">MAB3</strain>
    </source>
</reference>
<organism evidence="1 2">
    <name type="scientific">Pseudomonas palleroniana</name>
    <dbReference type="NCBI Taxonomy" id="191390"/>
    <lineage>
        <taxon>Bacteria</taxon>
        <taxon>Pseudomonadati</taxon>
        <taxon>Pseudomonadota</taxon>
        <taxon>Gammaproteobacteria</taxon>
        <taxon>Pseudomonadales</taxon>
        <taxon>Pseudomonadaceae</taxon>
        <taxon>Pseudomonas</taxon>
    </lineage>
</organism>
<proteinExistence type="predicted"/>
<evidence type="ECO:0000313" key="1">
    <source>
        <dbReference type="EMBL" id="AVE05163.1"/>
    </source>
</evidence>
<dbReference type="AlphaFoldDB" id="A0A2L1J9I5"/>
<dbReference type="Proteomes" id="UP000237830">
    <property type="component" value="Chromosome"/>
</dbReference>